<sequence length="458" mass="53041">MTTESKPAALIIGLDVGRGYVIACPYSPSADLAEFIRKYKPVKALATEAGLKKILELGEVFALEPTGRDHRWWVEHLDAAGKLVLLVSGLRVRNHARDRGVVSKGDKEDAAAIASYAAMHLDNGNSKAFLSLNDRGSRIRELRHQILSCQHQTTKLINQLKARLAVEAPDCCKFTVNERDWGRPPSRQWQKLLKDERLSWLSRDDLEFIIKLEERESKLECALSEILDPIQEFRSVWEQWRFNERQIAAIVGALDPIEQFMGERGALISHTITKDGKRIKINHTLRGIQRCLGYGRVKYQSGDSWKWARTGDQSVLSALYLWIDVRVAVGRCLNRNRLFKQLGKPPEWESWKEKEQQKWLASHSFRSLCEQWDSKVLTVRQLTKAKQREGYLPWYDEQLISKVESFNQVPRPIAQLQLYYEFSHHGLNKHERILKTLPFMIRLLAKDLIRWYTDKNCT</sequence>
<evidence type="ECO:0000313" key="1">
    <source>
        <dbReference type="EMBL" id="WNZ24831.1"/>
    </source>
</evidence>
<dbReference type="AlphaFoldDB" id="A0AA96WM48"/>
<accession>A0AA96WM48</accession>
<protein>
    <submittedName>
        <fullName evidence="1">Uncharacterized protein</fullName>
    </submittedName>
</protein>
<dbReference type="RefSeq" id="WP_316430818.1">
    <property type="nucleotide sequence ID" value="NZ_CP053586.1"/>
</dbReference>
<proteinExistence type="predicted"/>
<name>A0AA96WM48_9CYAN</name>
<reference evidence="1" key="1">
    <citation type="submission" date="2020-05" db="EMBL/GenBank/DDBJ databases">
        <authorList>
            <person name="Zhu T."/>
            <person name="Keshari N."/>
            <person name="Lu X."/>
        </authorList>
    </citation>
    <scope>NUCLEOTIDE SEQUENCE</scope>
    <source>
        <strain evidence="1">NK1-12</strain>
    </source>
</reference>
<gene>
    <name evidence="1" type="ORF">HJG54_19590</name>
</gene>
<dbReference type="EMBL" id="CP053586">
    <property type="protein sequence ID" value="WNZ24831.1"/>
    <property type="molecule type" value="Genomic_DNA"/>
</dbReference>
<organism evidence="1">
    <name type="scientific">Leptolyngbya sp. NK1-12</name>
    <dbReference type="NCBI Taxonomy" id="2547451"/>
    <lineage>
        <taxon>Bacteria</taxon>
        <taxon>Bacillati</taxon>
        <taxon>Cyanobacteriota</taxon>
        <taxon>Cyanophyceae</taxon>
        <taxon>Leptolyngbyales</taxon>
        <taxon>Leptolyngbyaceae</taxon>
        <taxon>Leptolyngbya group</taxon>
        <taxon>Leptolyngbya</taxon>
    </lineage>
</organism>